<protein>
    <recommendedName>
        <fullName evidence="1">Putative tail fiber protein gp53-like C-terminal domain-containing protein</fullName>
    </recommendedName>
</protein>
<dbReference type="RefSeq" id="WP_273922296.1">
    <property type="nucleotide sequence ID" value="NZ_JAMDGR010000001.1"/>
</dbReference>
<reference evidence="2 3" key="1">
    <citation type="submission" date="2022-05" db="EMBL/GenBank/DDBJ databases">
        <title>Novel Pseudomonas spp. Isolated from a Rainbow Trout Aquaculture Facility.</title>
        <authorList>
            <person name="Testerman T."/>
            <person name="Graf J."/>
        </authorList>
    </citation>
    <scope>NUCLEOTIDE SEQUENCE [LARGE SCALE GENOMIC DNA]</scope>
    <source>
        <strain evidence="2 3">ID357</strain>
    </source>
</reference>
<feature type="domain" description="Putative tail fiber protein gp53-like C-terminal" evidence="1">
    <location>
        <begin position="208"/>
        <end position="289"/>
    </location>
</feature>
<organism evidence="2 3">
    <name type="scientific">Pseudomonas idahonensis</name>
    <dbReference type="NCBI Taxonomy" id="2942628"/>
    <lineage>
        <taxon>Bacteria</taxon>
        <taxon>Pseudomonadati</taxon>
        <taxon>Pseudomonadota</taxon>
        <taxon>Gammaproteobacteria</taxon>
        <taxon>Pseudomonadales</taxon>
        <taxon>Pseudomonadaceae</taxon>
        <taxon>Pseudomonas</taxon>
    </lineage>
</organism>
<evidence type="ECO:0000313" key="2">
    <source>
        <dbReference type="EMBL" id="MDD1147147.1"/>
    </source>
</evidence>
<dbReference type="Proteomes" id="UP001217610">
    <property type="component" value="Unassembled WGS sequence"/>
</dbReference>
<accession>A0ABT5PZ12</accession>
<dbReference type="InterPro" id="IPR054075">
    <property type="entry name" value="Gp53-like_C"/>
</dbReference>
<name>A0ABT5PZ12_9PSED</name>
<evidence type="ECO:0000259" key="1">
    <source>
        <dbReference type="Pfam" id="PF21882"/>
    </source>
</evidence>
<dbReference type="EMBL" id="JAMDGR010000001">
    <property type="protein sequence ID" value="MDD1147147.1"/>
    <property type="molecule type" value="Genomic_DNA"/>
</dbReference>
<keyword evidence="3" id="KW-1185">Reference proteome</keyword>
<sequence length="296" mass="31653">MDYPKSVPNVGLVNGKFVDENTTTGQVGSLIPASWGNAVTSEILNVLKAASIAPDELSNDQLYKAISKIVAESGVTKEDVSKKADKAITLAGYGITDGATKTDITNLLPRTGGTLSGPVILNNGTDDTPEISWRTPSCAVNLDLTSSVLHINADRGGEKSWPLQLDIAAKAPYFFGNVAWHAGNFNPGLYLPTAALPRCTSGAGWWRCGDTGVMRQWMRIPVGDITNVALRTATWAIQFPNACMSVIATLESAQGALSCQYAVKSRDVAGVVFRFWEWASEVQAADLWLNIEAVGY</sequence>
<dbReference type="Gene3D" id="2.60.40.3940">
    <property type="match status" value="1"/>
</dbReference>
<evidence type="ECO:0000313" key="3">
    <source>
        <dbReference type="Proteomes" id="UP001217610"/>
    </source>
</evidence>
<comment type="caution">
    <text evidence="2">The sequence shown here is derived from an EMBL/GenBank/DDBJ whole genome shotgun (WGS) entry which is preliminary data.</text>
</comment>
<proteinExistence type="predicted"/>
<gene>
    <name evidence="2" type="ORF">M5G25_02550</name>
</gene>
<dbReference type="Pfam" id="PF21882">
    <property type="entry name" value="Gp53-like_C"/>
    <property type="match status" value="1"/>
</dbReference>